<evidence type="ECO:0000256" key="1">
    <source>
        <dbReference type="SAM" id="Phobius"/>
    </source>
</evidence>
<feature type="transmembrane region" description="Helical" evidence="1">
    <location>
        <begin position="24"/>
        <end position="43"/>
    </location>
</feature>
<keyword evidence="1" id="KW-0472">Membrane</keyword>
<accession>A0A9X2ACR5</accession>
<dbReference type="Proteomes" id="UP001139263">
    <property type="component" value="Unassembled WGS sequence"/>
</dbReference>
<organism evidence="2 3">
    <name type="scientific">Sulfoacidibacillus ferrooxidans</name>
    <dbReference type="NCBI Taxonomy" id="2005001"/>
    <lineage>
        <taxon>Bacteria</taxon>
        <taxon>Bacillati</taxon>
        <taxon>Bacillota</taxon>
        <taxon>Bacilli</taxon>
        <taxon>Bacillales</taxon>
        <taxon>Alicyclobacillaceae</taxon>
        <taxon>Sulfoacidibacillus</taxon>
    </lineage>
</organism>
<proteinExistence type="predicted"/>
<keyword evidence="1" id="KW-0812">Transmembrane</keyword>
<keyword evidence="3" id="KW-1185">Reference proteome</keyword>
<evidence type="ECO:0000313" key="2">
    <source>
        <dbReference type="EMBL" id="MCI0182605.1"/>
    </source>
</evidence>
<sequence length="111" mass="12712">MERELATKVVRMEKPSKRKFPIKLRHVIVLAFVVWGAYTYLFVQRPLLEQEAMTKAKVADQVSAATQESQQLAQEVTALHSNQYIAQLAERKYNLIQHGDILFTTTPPEAN</sequence>
<keyword evidence="1" id="KW-1133">Transmembrane helix</keyword>
<dbReference type="EMBL" id="JALBUF010000001">
    <property type="protein sequence ID" value="MCI0182605.1"/>
    <property type="molecule type" value="Genomic_DNA"/>
</dbReference>
<evidence type="ECO:0008006" key="4">
    <source>
        <dbReference type="Google" id="ProtNLM"/>
    </source>
</evidence>
<reference evidence="2" key="1">
    <citation type="submission" date="2022-03" db="EMBL/GenBank/DDBJ databases">
        <title>Draft Genome Sequence of Firmicute Strain S0AB, a Heterotrophic Iron/Sulfur-Oxidizing Extreme Acidophile.</title>
        <authorList>
            <person name="Vergara E."/>
            <person name="Pakostova E."/>
            <person name="Johnson D.B."/>
            <person name="Holmes D.S."/>
        </authorList>
    </citation>
    <scope>NUCLEOTIDE SEQUENCE</scope>
    <source>
        <strain evidence="2">S0AB</strain>
    </source>
</reference>
<evidence type="ECO:0000313" key="3">
    <source>
        <dbReference type="Proteomes" id="UP001139263"/>
    </source>
</evidence>
<name>A0A9X2ACR5_9BACL</name>
<comment type="caution">
    <text evidence="2">The sequence shown here is derived from an EMBL/GenBank/DDBJ whole genome shotgun (WGS) entry which is preliminary data.</text>
</comment>
<dbReference type="RefSeq" id="WP_241712182.1">
    <property type="nucleotide sequence ID" value="NZ_JALBUF010000001.1"/>
</dbReference>
<protein>
    <recommendedName>
        <fullName evidence="4">Septum formation initiator</fullName>
    </recommendedName>
</protein>
<gene>
    <name evidence="2" type="ORF">MM817_00870</name>
</gene>
<dbReference type="AlphaFoldDB" id="A0A9X2ACR5"/>